<keyword evidence="1 2" id="KW-0479">Metal-binding</keyword>
<dbReference type="Gene3D" id="3.40.50.300">
    <property type="entry name" value="P-loop containing nucleotide triphosphate hydrolases"/>
    <property type="match status" value="1"/>
</dbReference>
<dbReference type="EMBL" id="AP012554">
    <property type="protein sequence ID" value="BAO00759.1"/>
    <property type="molecule type" value="Genomic_DNA"/>
</dbReference>
<dbReference type="AlphaFoldDB" id="U3U8N7"/>
<dbReference type="GO" id="GO:0008270">
    <property type="term" value="F:zinc ion binding"/>
    <property type="evidence" value="ECO:0007669"/>
    <property type="project" value="UniProtKB-UniRule"/>
</dbReference>
<keyword evidence="3" id="KW-0645">Protease</keyword>
<name>U3U8N7_9GAMM</name>
<dbReference type="FunFam" id="1.10.8.60:FF:000002">
    <property type="entry name" value="ATP-dependent Clp protease ATP-binding subunit ClpX"/>
    <property type="match status" value="1"/>
</dbReference>
<dbReference type="InterPro" id="IPR004487">
    <property type="entry name" value="Clp_protease_ATP-bd_su_ClpX"/>
</dbReference>
<dbReference type="InterPro" id="IPR038366">
    <property type="entry name" value="Znf_CppX_C4_sf"/>
</dbReference>
<dbReference type="InterPro" id="IPR003959">
    <property type="entry name" value="ATPase_AAA_core"/>
</dbReference>
<accession>U3U8N7</accession>
<dbReference type="Gene3D" id="1.10.8.60">
    <property type="match status" value="1"/>
</dbReference>
<dbReference type="NCBIfam" id="TIGR00382">
    <property type="entry name" value="clpX"/>
    <property type="match status" value="1"/>
</dbReference>
<dbReference type="CDD" id="cd19497">
    <property type="entry name" value="RecA-like_ClpX"/>
    <property type="match status" value="1"/>
</dbReference>
<dbReference type="FunFam" id="3.40.50.300:FF:000005">
    <property type="entry name" value="ATP-dependent Clp protease ATP-binding subunit ClpX"/>
    <property type="match status" value="1"/>
</dbReference>
<dbReference type="SMART" id="SM00994">
    <property type="entry name" value="zf-C4_ClpX"/>
    <property type="match status" value="1"/>
</dbReference>
<keyword evidence="1 3" id="KW-0067">ATP-binding</keyword>
<keyword evidence="1" id="KW-0547">Nucleotide-binding</keyword>
<feature type="binding site" evidence="1 2">
    <location>
        <position position="40"/>
    </location>
    <ligand>
        <name>Zn(2+)</name>
        <dbReference type="ChEBI" id="CHEBI:29105"/>
    </ligand>
</feature>
<feature type="binding site" evidence="1 2">
    <location>
        <position position="15"/>
    </location>
    <ligand>
        <name>Zn(2+)</name>
        <dbReference type="ChEBI" id="CHEBI:29105"/>
    </ligand>
</feature>
<feature type="binding site" evidence="1 2">
    <location>
        <position position="37"/>
    </location>
    <ligand>
        <name>Zn(2+)</name>
        <dbReference type="ChEBI" id="CHEBI:29105"/>
    </ligand>
</feature>
<organism evidence="3 4">
    <name type="scientific">Candidatus Pantoea carbekii</name>
    <dbReference type="NCBI Taxonomy" id="1235990"/>
    <lineage>
        <taxon>Bacteria</taxon>
        <taxon>Pseudomonadati</taxon>
        <taxon>Pseudomonadota</taxon>
        <taxon>Gammaproteobacteria</taxon>
        <taxon>Enterobacterales</taxon>
        <taxon>Erwiniaceae</taxon>
        <taxon>Pantoea</taxon>
    </lineage>
</organism>
<dbReference type="InterPro" id="IPR003593">
    <property type="entry name" value="AAA+_ATPase"/>
</dbReference>
<dbReference type="SUPFAM" id="SSF57716">
    <property type="entry name" value="Glucocorticoid receptor-like (DNA-binding domain)"/>
    <property type="match status" value="1"/>
</dbReference>
<dbReference type="eggNOG" id="COG1219">
    <property type="taxonomic scope" value="Bacteria"/>
</dbReference>
<gene>
    <name evidence="1 3" type="primary">clpX</name>
    <name evidence="3" type="ORF">HHS_07890</name>
</gene>
<dbReference type="InterPro" id="IPR050052">
    <property type="entry name" value="ATP-dep_Clp_protease_ClpX"/>
</dbReference>
<dbReference type="RefSeq" id="WP_022564778.1">
    <property type="nucleotide sequence ID" value="NZ_CP010907.1"/>
</dbReference>
<keyword evidence="3" id="KW-0378">Hydrolase</keyword>
<dbReference type="Pfam" id="PF06689">
    <property type="entry name" value="zf-C4_ClpX"/>
    <property type="match status" value="1"/>
</dbReference>
<dbReference type="HAMAP" id="MF_00175">
    <property type="entry name" value="ClpX"/>
    <property type="match status" value="1"/>
</dbReference>
<dbReference type="SUPFAM" id="SSF52540">
    <property type="entry name" value="P-loop containing nucleoside triphosphate hydrolases"/>
    <property type="match status" value="1"/>
</dbReference>
<dbReference type="STRING" id="1235990.BMSBPS_0424"/>
<dbReference type="GO" id="GO:0005524">
    <property type="term" value="F:ATP binding"/>
    <property type="evidence" value="ECO:0007669"/>
    <property type="project" value="UniProtKB-UniRule"/>
</dbReference>
<keyword evidence="1 2" id="KW-0862">Zinc</keyword>
<dbReference type="Pfam" id="PF07724">
    <property type="entry name" value="AAA_2"/>
    <property type="match status" value="1"/>
</dbReference>
<keyword evidence="4" id="KW-1185">Reference proteome</keyword>
<comment type="similarity">
    <text evidence="1 2">Belongs to the ClpX chaperone family.</text>
</comment>
<dbReference type="Pfam" id="PF10431">
    <property type="entry name" value="ClpB_D2-small"/>
    <property type="match status" value="1"/>
</dbReference>
<dbReference type="GO" id="GO:0009376">
    <property type="term" value="C:HslUV protease complex"/>
    <property type="evidence" value="ECO:0007669"/>
    <property type="project" value="TreeGrafter"/>
</dbReference>
<evidence type="ECO:0000256" key="2">
    <source>
        <dbReference type="PROSITE-ProRule" id="PRU01250"/>
    </source>
</evidence>
<proteinExistence type="inferred from homology"/>
<dbReference type="PATRIC" id="fig|1235990.3.peg.784"/>
<dbReference type="KEGG" id="pck:BMSBPS_0424"/>
<dbReference type="KEGG" id="hhs:HHS_07890"/>
<dbReference type="NCBIfam" id="NF003745">
    <property type="entry name" value="PRK05342.1"/>
    <property type="match status" value="1"/>
</dbReference>
<dbReference type="GO" id="GO:0051301">
    <property type="term" value="P:cell division"/>
    <property type="evidence" value="ECO:0007669"/>
    <property type="project" value="TreeGrafter"/>
</dbReference>
<dbReference type="GO" id="GO:0046983">
    <property type="term" value="F:protein dimerization activity"/>
    <property type="evidence" value="ECO:0007669"/>
    <property type="project" value="UniProtKB-UniRule"/>
</dbReference>
<dbReference type="PROSITE" id="PS51902">
    <property type="entry name" value="CLPX_ZB"/>
    <property type="match status" value="1"/>
</dbReference>
<feature type="binding site" evidence="1">
    <location>
        <begin position="121"/>
        <end position="128"/>
    </location>
    <ligand>
        <name>ATP</name>
        <dbReference type="ChEBI" id="CHEBI:30616"/>
    </ligand>
</feature>
<keyword evidence="1 2" id="KW-0143">Chaperone</keyword>
<dbReference type="SMART" id="SM01086">
    <property type="entry name" value="ClpB_D2-small"/>
    <property type="match status" value="1"/>
</dbReference>
<feature type="binding site" evidence="1 2">
    <location>
        <position position="18"/>
    </location>
    <ligand>
        <name>Zn(2+)</name>
        <dbReference type="ChEBI" id="CHEBI:29105"/>
    </ligand>
</feature>
<evidence type="ECO:0000256" key="1">
    <source>
        <dbReference type="HAMAP-Rule" id="MF_00175"/>
    </source>
</evidence>
<sequence length="428" mass="47063">MTDKCKVDTEILLCCSFCGKNQHEVHKLIAGPSVYICAECVDLCNDIISQEIKDTVSDRQRSLLRTPHQIRRHLDEYIIGQENAKKVLAVAVYNHYKRLCNADKSSSDVELGKSNILLIGPTGSGKTLLAETLARLLGVPFTIADATTLTEAGYVGEDVESILQKLLQKCDYDVKKAQHGIIYIDEIDKISRKSDNPSITRDVSGEGVQQALLKLIEGTVAAVPPQGGRKHPQQEFLQVDTSKILFICGGAFDGLDKIISQRVETGSGIGFSATVIKQAQKSSQGKLLSLVEPEDLIKFGLIPEFIGRLPVVTTLSELNEESLIQILSQPKNSLIKQYQVLFNLEGVKLEFRDEALKMIARKANLRKTGARGLRSIVEAILLEIMYDLPSIEGVDTVVIDETVISGKSGPMLVYSTNEVLVSNEQINQ</sequence>
<dbReference type="InterPro" id="IPR027417">
    <property type="entry name" value="P-loop_NTPase"/>
</dbReference>
<evidence type="ECO:0000313" key="3">
    <source>
        <dbReference type="EMBL" id="BAO00759.1"/>
    </source>
</evidence>
<dbReference type="PANTHER" id="PTHR48102">
    <property type="entry name" value="ATP-DEPENDENT CLP PROTEASE ATP-BINDING SUBUNIT CLPX-LIKE, MITOCHONDRIAL-RELATED"/>
    <property type="match status" value="1"/>
</dbReference>
<comment type="subunit">
    <text evidence="1">Component of the ClpX-ClpP complex. Forms a hexameric ring that, in the presence of ATP, binds to fourteen ClpP subunits assembled into a disk-like structure with a central cavity, resembling the structure of eukaryotic proteasomes.</text>
</comment>
<comment type="function">
    <text evidence="1">ATP-dependent specificity component of the Clp protease. It directs the protease to specific substrates. Can perform chaperone functions in the absence of ClpP.</text>
</comment>
<dbReference type="GO" id="GO:0008233">
    <property type="term" value="F:peptidase activity"/>
    <property type="evidence" value="ECO:0007669"/>
    <property type="project" value="UniProtKB-KW"/>
</dbReference>
<dbReference type="Gene3D" id="6.20.220.10">
    <property type="entry name" value="ClpX chaperone, C4-type zinc finger domain"/>
    <property type="match status" value="1"/>
</dbReference>
<dbReference type="OrthoDB" id="9804062at2"/>
<dbReference type="InterPro" id="IPR059188">
    <property type="entry name" value="Znf_CLPX-like"/>
</dbReference>
<dbReference type="Proteomes" id="UP000016900">
    <property type="component" value="Chromosome"/>
</dbReference>
<dbReference type="GO" id="GO:0016887">
    <property type="term" value="F:ATP hydrolysis activity"/>
    <property type="evidence" value="ECO:0007669"/>
    <property type="project" value="InterPro"/>
</dbReference>
<dbReference type="InterPro" id="IPR010603">
    <property type="entry name" value="Znf_CppX_C4"/>
</dbReference>
<dbReference type="SMART" id="SM00382">
    <property type="entry name" value="AAA"/>
    <property type="match status" value="1"/>
</dbReference>
<protein>
    <recommendedName>
        <fullName evidence="1">ATP-dependent Clp protease ATP-binding subunit ClpX</fullName>
    </recommendedName>
</protein>
<dbReference type="GO" id="GO:0051603">
    <property type="term" value="P:proteolysis involved in protein catabolic process"/>
    <property type="evidence" value="ECO:0007669"/>
    <property type="project" value="TreeGrafter"/>
</dbReference>
<dbReference type="GO" id="GO:0051082">
    <property type="term" value="F:unfolded protein binding"/>
    <property type="evidence" value="ECO:0007669"/>
    <property type="project" value="UniProtKB-UniRule"/>
</dbReference>
<dbReference type="InterPro" id="IPR046425">
    <property type="entry name" value="ClpX_bact"/>
</dbReference>
<dbReference type="GO" id="GO:0140662">
    <property type="term" value="F:ATP-dependent protein folding chaperone"/>
    <property type="evidence" value="ECO:0007669"/>
    <property type="project" value="InterPro"/>
</dbReference>
<reference evidence="3 4" key="1">
    <citation type="submission" date="2012-10" db="EMBL/GenBank/DDBJ databases">
        <title>Genome sequence of the symbiont of the pentatomidae stink bug Halyomorpha halys.</title>
        <authorList>
            <person name="Kobayashi H."/>
            <person name="Fujii-Muramatsu R."/>
            <person name="Takeishi K."/>
            <person name="Noda H."/>
        </authorList>
    </citation>
    <scope>NUCLEOTIDE SEQUENCE [LARGE SCALE GENOMIC DNA]</scope>
</reference>
<dbReference type="PANTHER" id="PTHR48102:SF7">
    <property type="entry name" value="ATP-DEPENDENT CLP PROTEASE ATP-BINDING SUBUNIT CLPX-LIKE, MITOCHONDRIAL"/>
    <property type="match status" value="1"/>
</dbReference>
<evidence type="ECO:0000313" key="4">
    <source>
        <dbReference type="Proteomes" id="UP000016900"/>
    </source>
</evidence>
<dbReference type="InterPro" id="IPR019489">
    <property type="entry name" value="Clp_ATPase_C"/>
</dbReference>